<feature type="non-terminal residue" evidence="2">
    <location>
        <position position="279"/>
    </location>
</feature>
<feature type="non-terminal residue" evidence="2">
    <location>
        <position position="1"/>
    </location>
</feature>
<feature type="transmembrane region" description="Helical" evidence="1">
    <location>
        <begin position="212"/>
        <end position="236"/>
    </location>
</feature>
<keyword evidence="3" id="KW-1185">Reference proteome</keyword>
<dbReference type="EMBL" id="VUJU01008957">
    <property type="protein sequence ID" value="KAF0723662.1"/>
    <property type="molecule type" value="Genomic_DNA"/>
</dbReference>
<keyword evidence="1" id="KW-0812">Transmembrane</keyword>
<reference evidence="2 3" key="1">
    <citation type="submission" date="2019-08" db="EMBL/GenBank/DDBJ databases">
        <title>Whole genome of Aphis craccivora.</title>
        <authorList>
            <person name="Voronova N.V."/>
            <person name="Shulinski R.S."/>
            <person name="Bandarenka Y.V."/>
            <person name="Zhorov D.G."/>
            <person name="Warner D."/>
        </authorList>
    </citation>
    <scope>NUCLEOTIDE SEQUENCE [LARGE SCALE GENOMIC DNA]</scope>
    <source>
        <strain evidence="2">180601</strain>
        <tissue evidence="2">Whole Body</tissue>
    </source>
</reference>
<keyword evidence="1" id="KW-0472">Membrane</keyword>
<accession>A0A6G0W8Z1</accession>
<dbReference type="AlphaFoldDB" id="A0A6G0W8Z1"/>
<comment type="caution">
    <text evidence="2">The sequence shown here is derived from an EMBL/GenBank/DDBJ whole genome shotgun (WGS) entry which is preliminary data.</text>
</comment>
<name>A0A6G0W8Z1_APHCR</name>
<protein>
    <submittedName>
        <fullName evidence="2">Zinc finger MYM-type protein 6-like</fullName>
    </submittedName>
</protein>
<proteinExistence type="predicted"/>
<feature type="transmembrane region" description="Helical" evidence="1">
    <location>
        <begin position="140"/>
        <end position="162"/>
    </location>
</feature>
<feature type="transmembrane region" description="Helical" evidence="1">
    <location>
        <begin position="168"/>
        <end position="191"/>
    </location>
</feature>
<organism evidence="2 3">
    <name type="scientific">Aphis craccivora</name>
    <name type="common">Cowpea aphid</name>
    <dbReference type="NCBI Taxonomy" id="307492"/>
    <lineage>
        <taxon>Eukaryota</taxon>
        <taxon>Metazoa</taxon>
        <taxon>Ecdysozoa</taxon>
        <taxon>Arthropoda</taxon>
        <taxon>Hexapoda</taxon>
        <taxon>Insecta</taxon>
        <taxon>Pterygota</taxon>
        <taxon>Neoptera</taxon>
        <taxon>Paraneoptera</taxon>
        <taxon>Hemiptera</taxon>
        <taxon>Sternorrhyncha</taxon>
        <taxon>Aphidomorpha</taxon>
        <taxon>Aphidoidea</taxon>
        <taxon>Aphididae</taxon>
        <taxon>Aphidini</taxon>
        <taxon>Aphis</taxon>
        <taxon>Aphis</taxon>
    </lineage>
</organism>
<dbReference type="Proteomes" id="UP000478052">
    <property type="component" value="Unassembled WGS sequence"/>
</dbReference>
<keyword evidence="1" id="KW-1133">Transmembrane helix</keyword>
<sequence length="279" mass="32174">FQNITLRKIANAPFYVSNETLHQDLGILPVVSEVKLFYKRFFDRLENHPNPLIKELHTFSLPGNPQHIECYDKNIVSTSSGHILISRIHNMKKLLVKEIEMITVVCLTQGKNTTGTLCILYSVYTNQILQPYRIQLINELILLVPNNFLFLLFHLFVSILMTLKLHKIYYNGLVVLSTLIISKSVNGYTINLEINENNMLRNINLKRGKYELRLKCTSSLIIYFTIITIIICYIQSHDVLNISHNIILECLCRASDKTRAHRRVADCHGDATFSTIVEI</sequence>
<evidence type="ECO:0000256" key="1">
    <source>
        <dbReference type="SAM" id="Phobius"/>
    </source>
</evidence>
<evidence type="ECO:0000313" key="3">
    <source>
        <dbReference type="Proteomes" id="UP000478052"/>
    </source>
</evidence>
<gene>
    <name evidence="2" type="ORF">FWK35_00021290</name>
</gene>
<evidence type="ECO:0000313" key="2">
    <source>
        <dbReference type="EMBL" id="KAF0723662.1"/>
    </source>
</evidence>